<keyword evidence="1" id="KW-0808">Transferase</keyword>
<protein>
    <submittedName>
        <fullName evidence="1">Acyltransferase</fullName>
    </submittedName>
</protein>
<accession>A0A2S5DBT3</accession>
<gene>
    <name evidence="1" type="ORF">C2I19_18235</name>
</gene>
<dbReference type="Gene3D" id="2.160.10.10">
    <property type="entry name" value="Hexapeptide repeat proteins"/>
    <property type="match status" value="1"/>
</dbReference>
<dbReference type="EMBL" id="PQWB01000116">
    <property type="protein sequence ID" value="POZ60560.1"/>
    <property type="molecule type" value="Genomic_DNA"/>
</dbReference>
<keyword evidence="1" id="KW-0012">Acyltransferase</keyword>
<dbReference type="InterPro" id="IPR011004">
    <property type="entry name" value="Trimer_LpxA-like_sf"/>
</dbReference>
<dbReference type="GO" id="GO:0016746">
    <property type="term" value="F:acyltransferase activity"/>
    <property type="evidence" value="ECO:0007669"/>
    <property type="project" value="UniProtKB-KW"/>
</dbReference>
<sequence length="36" mass="3999">TKDVPRLAVVGGNPARVLKYRDAEHFDQLKAAGEFE</sequence>
<evidence type="ECO:0000313" key="2">
    <source>
        <dbReference type="Proteomes" id="UP000237082"/>
    </source>
</evidence>
<evidence type="ECO:0000313" key="1">
    <source>
        <dbReference type="EMBL" id="POZ60560.1"/>
    </source>
</evidence>
<feature type="non-terminal residue" evidence="1">
    <location>
        <position position="1"/>
    </location>
</feature>
<dbReference type="Proteomes" id="UP000237082">
    <property type="component" value="Unassembled WGS sequence"/>
</dbReference>
<name>A0A2S5DBT3_9NEIS</name>
<reference evidence="2" key="1">
    <citation type="submission" date="2018-02" db="EMBL/GenBank/DDBJ databases">
        <authorList>
            <person name="O'Hara-Hanley K."/>
            <person name="Soby S."/>
        </authorList>
    </citation>
    <scope>NUCLEOTIDE SEQUENCE [LARGE SCALE GENOMIC DNA]</scope>
    <source>
        <strain evidence="2">MWU14-2602</strain>
    </source>
</reference>
<dbReference type="AlphaFoldDB" id="A0A2S5DBT3"/>
<comment type="caution">
    <text evidence="1">The sequence shown here is derived from an EMBL/GenBank/DDBJ whole genome shotgun (WGS) entry which is preliminary data.</text>
</comment>
<keyword evidence="2" id="KW-1185">Reference proteome</keyword>
<dbReference type="SUPFAM" id="SSF51161">
    <property type="entry name" value="Trimeric LpxA-like enzymes"/>
    <property type="match status" value="1"/>
</dbReference>
<proteinExistence type="predicted"/>
<organism evidence="1 2">
    <name type="scientific">Chromobacterium alticapitis</name>
    <dbReference type="NCBI Taxonomy" id="2073169"/>
    <lineage>
        <taxon>Bacteria</taxon>
        <taxon>Pseudomonadati</taxon>
        <taxon>Pseudomonadota</taxon>
        <taxon>Betaproteobacteria</taxon>
        <taxon>Neisseriales</taxon>
        <taxon>Chromobacteriaceae</taxon>
        <taxon>Chromobacterium</taxon>
    </lineage>
</organism>